<dbReference type="SUPFAM" id="SSF53901">
    <property type="entry name" value="Thiolase-like"/>
    <property type="match status" value="3"/>
</dbReference>
<dbReference type="InterPro" id="IPR014030">
    <property type="entry name" value="Ketoacyl_synth_N"/>
</dbReference>
<dbReference type="InterPro" id="IPR018201">
    <property type="entry name" value="Ketoacyl_synth_AS"/>
</dbReference>
<dbReference type="InterPro" id="IPR000794">
    <property type="entry name" value="Beta-ketoacyl_synthase"/>
</dbReference>
<gene>
    <name evidence="5" type="ORF">ACFFH4_27225</name>
</gene>
<dbReference type="PANTHER" id="PTHR11712:SF336">
    <property type="entry name" value="3-OXOACYL-[ACYL-CARRIER-PROTEIN] SYNTHASE, MITOCHONDRIAL"/>
    <property type="match status" value="1"/>
</dbReference>
<evidence type="ECO:0000313" key="5">
    <source>
        <dbReference type="EMBL" id="MFC0562521.1"/>
    </source>
</evidence>
<dbReference type="RefSeq" id="WP_273847555.1">
    <property type="nucleotide sequence ID" value="NZ_JAQQWT010000028.1"/>
</dbReference>
<dbReference type="Proteomes" id="UP001589833">
    <property type="component" value="Unassembled WGS sequence"/>
</dbReference>
<reference evidence="5 6" key="1">
    <citation type="submission" date="2024-09" db="EMBL/GenBank/DDBJ databases">
        <authorList>
            <person name="Sun Q."/>
            <person name="Mori K."/>
        </authorList>
    </citation>
    <scope>NUCLEOTIDE SEQUENCE [LARGE SCALE GENOMIC DNA]</scope>
    <source>
        <strain evidence="5 6">NCAIM B.02301</strain>
    </source>
</reference>
<keyword evidence="2 3" id="KW-0808">Transferase</keyword>
<dbReference type="Pfam" id="PF00109">
    <property type="entry name" value="ketoacyl-synt"/>
    <property type="match status" value="2"/>
</dbReference>
<evidence type="ECO:0000313" key="6">
    <source>
        <dbReference type="Proteomes" id="UP001589833"/>
    </source>
</evidence>
<organism evidence="5 6">
    <name type="scientific">Halalkalibacter alkalisediminis</name>
    <dbReference type="NCBI Taxonomy" id="935616"/>
    <lineage>
        <taxon>Bacteria</taxon>
        <taxon>Bacillati</taxon>
        <taxon>Bacillota</taxon>
        <taxon>Bacilli</taxon>
        <taxon>Bacillales</taxon>
        <taxon>Bacillaceae</taxon>
        <taxon>Halalkalibacter</taxon>
    </lineage>
</organism>
<dbReference type="Pfam" id="PF02801">
    <property type="entry name" value="Ketoacyl-synt_C"/>
    <property type="match status" value="1"/>
</dbReference>
<protein>
    <submittedName>
        <fullName evidence="5">Beta-ketoacyl synthase N-terminal-like domain-containing protein</fullName>
    </submittedName>
</protein>
<dbReference type="InterPro" id="IPR016039">
    <property type="entry name" value="Thiolase-like"/>
</dbReference>
<dbReference type="PANTHER" id="PTHR11712">
    <property type="entry name" value="POLYKETIDE SYNTHASE-RELATED"/>
    <property type="match status" value="1"/>
</dbReference>
<comment type="caution">
    <text evidence="5">The sequence shown here is derived from an EMBL/GenBank/DDBJ whole genome shotgun (WGS) entry which is preliminary data.</text>
</comment>
<dbReference type="EMBL" id="JBHLTR010000136">
    <property type="protein sequence ID" value="MFC0562521.1"/>
    <property type="molecule type" value="Genomic_DNA"/>
</dbReference>
<dbReference type="InterPro" id="IPR020841">
    <property type="entry name" value="PKS_Beta-ketoAc_synthase_dom"/>
</dbReference>
<dbReference type="SMART" id="SM00825">
    <property type="entry name" value="PKS_KS"/>
    <property type="match status" value="1"/>
</dbReference>
<dbReference type="CDD" id="cd00834">
    <property type="entry name" value="KAS_I_II"/>
    <property type="match status" value="1"/>
</dbReference>
<feature type="domain" description="Ketosynthase family 3 (KS3)" evidence="4">
    <location>
        <begin position="3"/>
        <end position="395"/>
    </location>
</feature>
<evidence type="ECO:0000256" key="1">
    <source>
        <dbReference type="ARBA" id="ARBA00008467"/>
    </source>
</evidence>
<dbReference type="PROSITE" id="PS00606">
    <property type="entry name" value="KS3_1"/>
    <property type="match status" value="1"/>
</dbReference>
<proteinExistence type="inferred from homology"/>
<dbReference type="Gene3D" id="3.40.47.10">
    <property type="match status" value="2"/>
</dbReference>
<comment type="similarity">
    <text evidence="1 3">Belongs to the thiolase-like superfamily. Beta-ketoacyl-ACP synthases family.</text>
</comment>
<dbReference type="InterPro" id="IPR014031">
    <property type="entry name" value="Ketoacyl_synth_C"/>
</dbReference>
<evidence type="ECO:0000256" key="3">
    <source>
        <dbReference type="RuleBase" id="RU003694"/>
    </source>
</evidence>
<accession>A0ABV6NP95</accession>
<evidence type="ECO:0000259" key="4">
    <source>
        <dbReference type="PROSITE" id="PS52004"/>
    </source>
</evidence>
<keyword evidence="6" id="KW-1185">Reference proteome</keyword>
<evidence type="ECO:0000256" key="2">
    <source>
        <dbReference type="ARBA" id="ARBA00022679"/>
    </source>
</evidence>
<sequence length="763" mass="83189">MTSLQIAVTGIGILSSIGRNKQEVYESMEQNKSGIDRIKSFDPEPFISKIGAELKMFDSNDYFTLEKEKSFDRCSQYAIVSIQEALEEAHVDLVSSTIGLAFGTCNGGLNSLEQQRSLEELDPDKTRNYPFYQQGDTVASHFQLSGPVMTLNTACAASGNAIGYACDMLRHGHADIMIAGGSDSMSTSVYAGFNSLKALNDAPCSPYNEQYGLSLGEGAAFVVLEPLEKALAREAKIYTIIEGYGLSSDAYHETAPQPDGHGIRKAVEMAVSQGNVSKEDIQYINTHGTGTKANDPAELRGLRSYFEDQFDNIYVSSSKAYFGHNLGAAASIEYVTTLLAVEQGKLPATLHFSEAREGCDHPKLVTNTMHRYSPKYFLCNNSAFGGHNSSILSKNVFHPLYSSPKNNTNRQTKDRSIAICGYGTIHALASEEGSLLTNLQQNETSTLQLDFSLKNYNKTLYERRMNPLTQYSIGACDLALKKAAIDESEYETLGLVYGTSRGSLKSAEKYLGSILDRGVANASSVYFPDMVLNSTAGKLAKKFSIKGFSSSHSSGGVDGLQAIHYGTTSILDGKQTTVLVGAGDEQSTLSTEIDKAMNLTSSSYNITEGSTFLMLADYETVKEKGLQQLASIKGFGQAFHSNTDLYVTVEKAVVQCLENANLSEDNIDFIFYHNNDVTDTEAFLKLKEKYGHLPVNTLNHLCGYMESNGSLFHTQVAIELLSLSKEDQQSITQSLGWTKEQLETGLIVSTSINGNSMAMVIEK</sequence>
<name>A0ABV6NP95_9BACI</name>
<dbReference type="PROSITE" id="PS52004">
    <property type="entry name" value="KS3_2"/>
    <property type="match status" value="1"/>
</dbReference>